<accession>A0A5D2IKT1</accession>
<proteinExistence type="predicted"/>
<name>A0A5D2IKT1_GOSTO</name>
<keyword evidence="3" id="KW-1185">Reference proteome</keyword>
<evidence type="ECO:0000313" key="3">
    <source>
        <dbReference type="Proteomes" id="UP000322667"/>
    </source>
</evidence>
<feature type="region of interest" description="Disordered" evidence="1">
    <location>
        <begin position="1"/>
        <end position="39"/>
    </location>
</feature>
<gene>
    <name evidence="2" type="ORF">ES332_D11G110800v1</name>
</gene>
<sequence>MPRERTIRPAFRADFSDGEASDDTAEGRPGGVRETSDAWRGGGVRRWACEEAMRRPKGGG</sequence>
<evidence type="ECO:0000256" key="1">
    <source>
        <dbReference type="SAM" id="MobiDB-lite"/>
    </source>
</evidence>
<evidence type="ECO:0000313" key="2">
    <source>
        <dbReference type="EMBL" id="TYH43191.1"/>
    </source>
</evidence>
<dbReference type="Proteomes" id="UP000322667">
    <property type="component" value="Chromosome D11"/>
</dbReference>
<dbReference type="EMBL" id="CM017633">
    <property type="protein sequence ID" value="TYH43191.1"/>
    <property type="molecule type" value="Genomic_DNA"/>
</dbReference>
<protein>
    <submittedName>
        <fullName evidence="2">Uncharacterized protein</fullName>
    </submittedName>
</protein>
<dbReference type="AlphaFoldDB" id="A0A5D2IKT1"/>
<organism evidence="2 3">
    <name type="scientific">Gossypium tomentosum</name>
    <name type="common">Hawaiian cotton</name>
    <name type="synonym">Gossypium sandvicense</name>
    <dbReference type="NCBI Taxonomy" id="34277"/>
    <lineage>
        <taxon>Eukaryota</taxon>
        <taxon>Viridiplantae</taxon>
        <taxon>Streptophyta</taxon>
        <taxon>Embryophyta</taxon>
        <taxon>Tracheophyta</taxon>
        <taxon>Spermatophyta</taxon>
        <taxon>Magnoliopsida</taxon>
        <taxon>eudicotyledons</taxon>
        <taxon>Gunneridae</taxon>
        <taxon>Pentapetalae</taxon>
        <taxon>rosids</taxon>
        <taxon>malvids</taxon>
        <taxon>Malvales</taxon>
        <taxon>Malvaceae</taxon>
        <taxon>Malvoideae</taxon>
        <taxon>Gossypium</taxon>
    </lineage>
</organism>
<reference evidence="2 3" key="1">
    <citation type="submission" date="2019-07" db="EMBL/GenBank/DDBJ databases">
        <title>WGS assembly of Gossypium tomentosum.</title>
        <authorList>
            <person name="Chen Z.J."/>
            <person name="Sreedasyam A."/>
            <person name="Ando A."/>
            <person name="Song Q."/>
            <person name="De L."/>
            <person name="Hulse-Kemp A."/>
            <person name="Ding M."/>
            <person name="Ye W."/>
            <person name="Kirkbride R."/>
            <person name="Jenkins J."/>
            <person name="Plott C."/>
            <person name="Lovell J."/>
            <person name="Lin Y.-M."/>
            <person name="Vaughn R."/>
            <person name="Liu B."/>
            <person name="Li W."/>
            <person name="Simpson S."/>
            <person name="Scheffler B."/>
            <person name="Saski C."/>
            <person name="Grover C."/>
            <person name="Hu G."/>
            <person name="Conover J."/>
            <person name="Carlson J."/>
            <person name="Shu S."/>
            <person name="Boston L."/>
            <person name="Williams M."/>
            <person name="Peterson D."/>
            <person name="Mcgee K."/>
            <person name="Jones D."/>
            <person name="Wendel J."/>
            <person name="Stelly D."/>
            <person name="Grimwood J."/>
            <person name="Schmutz J."/>
        </authorList>
    </citation>
    <scope>NUCLEOTIDE SEQUENCE [LARGE SCALE GENOMIC DNA]</scope>
    <source>
        <strain evidence="2">7179.01</strain>
    </source>
</reference>